<feature type="domain" description="Molybdopterin cofactor biosynthesis C (MoaC)" evidence="7">
    <location>
        <begin position="14"/>
        <end position="149"/>
    </location>
</feature>
<dbReference type="RefSeq" id="WP_054876488.1">
    <property type="nucleotide sequence ID" value="NZ_LKET01000051.1"/>
</dbReference>
<sequence length="158" mass="17185">MEFTHLNKEGRARMVDVSGKDDTLREAIAAGFIYMKKETLDRVAEGTIKKGDVLSVAQVGGIMGAKNTPNIIPMCHPIMITGCDIKFNISHEHQRIEITATVKNVGQTGVEMEALTAVSVAALTIYDMCKAIDKEMVISDIMLIKKSGGKSGLFERKG</sequence>
<comment type="similarity">
    <text evidence="6">Belongs to the MoaC family.</text>
</comment>
<dbReference type="EMBL" id="LKET01000051">
    <property type="protein sequence ID" value="KPU42736.1"/>
    <property type="molecule type" value="Genomic_DNA"/>
</dbReference>
<evidence type="ECO:0000256" key="5">
    <source>
        <dbReference type="ARBA" id="ARBA00023239"/>
    </source>
</evidence>
<dbReference type="CDD" id="cd01420">
    <property type="entry name" value="MoaC_PE"/>
    <property type="match status" value="1"/>
</dbReference>
<dbReference type="Proteomes" id="UP000050326">
    <property type="component" value="Unassembled WGS sequence"/>
</dbReference>
<evidence type="ECO:0000313" key="8">
    <source>
        <dbReference type="EMBL" id="KPU42736.1"/>
    </source>
</evidence>
<evidence type="ECO:0000313" key="9">
    <source>
        <dbReference type="Proteomes" id="UP000050326"/>
    </source>
</evidence>
<dbReference type="GO" id="GO:0061799">
    <property type="term" value="F:cyclic pyranopterin monophosphate synthase activity"/>
    <property type="evidence" value="ECO:0007669"/>
    <property type="project" value="UniProtKB-UniRule"/>
</dbReference>
<dbReference type="EC" id="4.6.1.17" evidence="3 6"/>
<evidence type="ECO:0000256" key="6">
    <source>
        <dbReference type="HAMAP-Rule" id="MF_01224"/>
    </source>
</evidence>
<comment type="subunit">
    <text evidence="6">Homohexamer; trimer of dimers.</text>
</comment>
<dbReference type="STRING" id="36849.OXPF_34960"/>
<dbReference type="Gene3D" id="3.30.70.640">
    <property type="entry name" value="Molybdopterin cofactor biosynthesis C (MoaC) domain"/>
    <property type="match status" value="1"/>
</dbReference>
<dbReference type="NCBIfam" id="NF006870">
    <property type="entry name" value="PRK09364.1"/>
    <property type="match status" value="1"/>
</dbReference>
<keyword evidence="5 6" id="KW-0456">Lyase</keyword>
<dbReference type="HAMAP" id="MF_01224_B">
    <property type="entry name" value="MoaC_B"/>
    <property type="match status" value="1"/>
</dbReference>
<feature type="binding site" evidence="6">
    <location>
        <begin position="112"/>
        <end position="113"/>
    </location>
    <ligand>
        <name>substrate</name>
    </ligand>
</feature>
<dbReference type="SUPFAM" id="SSF55040">
    <property type="entry name" value="Molybdenum cofactor biosynthesis protein C, MoaC"/>
    <property type="match status" value="1"/>
</dbReference>
<comment type="caution">
    <text evidence="8">The sequence shown here is derived from an EMBL/GenBank/DDBJ whole genome shotgun (WGS) entry which is preliminary data.</text>
</comment>
<dbReference type="InterPro" id="IPR050105">
    <property type="entry name" value="MoCo_biosynth_MoaA/MoaC"/>
</dbReference>
<keyword evidence="9" id="KW-1185">Reference proteome</keyword>
<evidence type="ECO:0000259" key="7">
    <source>
        <dbReference type="Pfam" id="PF01967"/>
    </source>
</evidence>
<comment type="catalytic activity">
    <reaction evidence="1 6">
        <text>(8S)-3',8-cyclo-7,8-dihydroguanosine 5'-triphosphate = cyclic pyranopterin phosphate + diphosphate</text>
        <dbReference type="Rhea" id="RHEA:49580"/>
        <dbReference type="ChEBI" id="CHEBI:33019"/>
        <dbReference type="ChEBI" id="CHEBI:59648"/>
        <dbReference type="ChEBI" id="CHEBI:131766"/>
        <dbReference type="EC" id="4.6.1.17"/>
    </reaction>
</comment>
<keyword evidence="4 6" id="KW-0501">Molybdenum cofactor biosynthesis</keyword>
<dbReference type="NCBIfam" id="TIGR00581">
    <property type="entry name" value="moaC"/>
    <property type="match status" value="1"/>
</dbReference>
<dbReference type="UniPathway" id="UPA00344"/>
<dbReference type="OrthoDB" id="9794429at2"/>
<organism evidence="8 9">
    <name type="scientific">Oxobacter pfennigii</name>
    <dbReference type="NCBI Taxonomy" id="36849"/>
    <lineage>
        <taxon>Bacteria</taxon>
        <taxon>Bacillati</taxon>
        <taxon>Bacillota</taxon>
        <taxon>Clostridia</taxon>
        <taxon>Eubacteriales</taxon>
        <taxon>Clostridiaceae</taxon>
        <taxon>Oxobacter</taxon>
    </lineage>
</organism>
<comment type="pathway">
    <text evidence="2 6">Cofactor biosynthesis; molybdopterin biosynthesis.</text>
</comment>
<dbReference type="AlphaFoldDB" id="A0A0N8NSR1"/>
<evidence type="ECO:0000256" key="4">
    <source>
        <dbReference type="ARBA" id="ARBA00023150"/>
    </source>
</evidence>
<dbReference type="PATRIC" id="fig|36849.3.peg.3703"/>
<protein>
    <recommendedName>
        <fullName evidence="3 6">Cyclic pyranopterin monophosphate synthase</fullName>
        <ecNumber evidence="3 6">4.6.1.17</ecNumber>
    </recommendedName>
    <alternativeName>
        <fullName evidence="6">Molybdenum cofactor biosynthesis protein C</fullName>
    </alternativeName>
</protein>
<dbReference type="PANTHER" id="PTHR22960">
    <property type="entry name" value="MOLYBDOPTERIN COFACTOR SYNTHESIS PROTEIN A"/>
    <property type="match status" value="1"/>
</dbReference>
<evidence type="ECO:0000256" key="1">
    <source>
        <dbReference type="ARBA" id="ARBA00001637"/>
    </source>
</evidence>
<name>A0A0N8NSR1_9CLOT</name>
<gene>
    <name evidence="6 8" type="primary">moaC</name>
    <name evidence="8" type="ORF">OXPF_34960</name>
</gene>
<dbReference type="GO" id="GO:0006777">
    <property type="term" value="P:Mo-molybdopterin cofactor biosynthetic process"/>
    <property type="evidence" value="ECO:0007669"/>
    <property type="project" value="UniProtKB-UniRule"/>
</dbReference>
<evidence type="ECO:0000256" key="3">
    <source>
        <dbReference type="ARBA" id="ARBA00012575"/>
    </source>
</evidence>
<feature type="binding site" evidence="6">
    <location>
        <begin position="74"/>
        <end position="76"/>
    </location>
    <ligand>
        <name>substrate</name>
    </ligand>
</feature>
<dbReference type="InterPro" id="IPR047594">
    <property type="entry name" value="MoaC_bact/euk"/>
</dbReference>
<accession>A0A0N8NSR1</accession>
<dbReference type="PANTHER" id="PTHR22960:SF29">
    <property type="entry name" value="CYCLIC PYRANOPTERIN MONOPHOSPHATE SYNTHASE"/>
    <property type="match status" value="1"/>
</dbReference>
<feature type="active site" evidence="6">
    <location>
        <position position="127"/>
    </location>
</feature>
<proteinExistence type="inferred from homology"/>
<reference evidence="8 9" key="1">
    <citation type="submission" date="2015-09" db="EMBL/GenBank/DDBJ databases">
        <title>Genome sequence of Oxobacter pfennigii DSM 3222.</title>
        <authorList>
            <person name="Poehlein A."/>
            <person name="Bengelsdorf F.R."/>
            <person name="Schiel-Bengelsdorf B."/>
            <person name="Duerre P."/>
            <person name="Daniel R."/>
        </authorList>
    </citation>
    <scope>NUCLEOTIDE SEQUENCE [LARGE SCALE GENOMIC DNA]</scope>
    <source>
        <strain evidence="8 9">DSM 3222</strain>
    </source>
</reference>
<dbReference type="InterPro" id="IPR036522">
    <property type="entry name" value="MoaC_sf"/>
</dbReference>
<dbReference type="Pfam" id="PF01967">
    <property type="entry name" value="MoaC"/>
    <property type="match status" value="1"/>
</dbReference>
<dbReference type="InterPro" id="IPR023045">
    <property type="entry name" value="MoaC"/>
</dbReference>
<comment type="function">
    <text evidence="6">Catalyzes the conversion of (8S)-3',8-cyclo-7,8-dihydroguanosine 5'-triphosphate to cyclic pyranopterin monophosphate (cPMP).</text>
</comment>
<dbReference type="InterPro" id="IPR002820">
    <property type="entry name" value="Mopterin_CF_biosynth-C_dom"/>
</dbReference>
<evidence type="ECO:0000256" key="2">
    <source>
        <dbReference type="ARBA" id="ARBA00005046"/>
    </source>
</evidence>